<comment type="similarity">
    <text evidence="1">Belongs to the short-chain dehydrogenases/reductases (SDR) family.</text>
</comment>
<dbReference type="InterPro" id="IPR057326">
    <property type="entry name" value="KR_dom"/>
</dbReference>
<dbReference type="InterPro" id="IPR036291">
    <property type="entry name" value="NAD(P)-bd_dom_sf"/>
</dbReference>
<evidence type="ECO:0000313" key="6">
    <source>
        <dbReference type="Proteomes" id="UP000182719"/>
    </source>
</evidence>
<dbReference type="InterPro" id="IPR002347">
    <property type="entry name" value="SDR_fam"/>
</dbReference>
<dbReference type="PRINTS" id="PR00081">
    <property type="entry name" value="GDHRDH"/>
</dbReference>
<evidence type="ECO:0000256" key="3">
    <source>
        <dbReference type="ARBA" id="ARBA00023027"/>
    </source>
</evidence>
<keyword evidence="3" id="KW-0520">NAD</keyword>
<evidence type="ECO:0000313" key="5">
    <source>
        <dbReference type="EMBL" id="SEM42643.1"/>
    </source>
</evidence>
<dbReference type="EMBL" id="FOAP01000016">
    <property type="protein sequence ID" value="SEM42643.1"/>
    <property type="molecule type" value="Genomic_DNA"/>
</dbReference>
<dbReference type="PROSITE" id="PS00061">
    <property type="entry name" value="ADH_SHORT"/>
    <property type="match status" value="1"/>
</dbReference>
<dbReference type="RefSeq" id="WP_075009325.1">
    <property type="nucleotide sequence ID" value="NZ_FOAP01000016.1"/>
</dbReference>
<organism evidence="5 6">
    <name type="scientific">Stigmatella aurantiaca</name>
    <dbReference type="NCBI Taxonomy" id="41"/>
    <lineage>
        <taxon>Bacteria</taxon>
        <taxon>Pseudomonadati</taxon>
        <taxon>Myxococcota</taxon>
        <taxon>Myxococcia</taxon>
        <taxon>Myxococcales</taxon>
        <taxon>Cystobacterineae</taxon>
        <taxon>Archangiaceae</taxon>
        <taxon>Stigmatella</taxon>
    </lineage>
</organism>
<dbReference type="Proteomes" id="UP000182719">
    <property type="component" value="Unassembled WGS sequence"/>
</dbReference>
<evidence type="ECO:0000259" key="4">
    <source>
        <dbReference type="SMART" id="SM00822"/>
    </source>
</evidence>
<feature type="domain" description="Ketoreductase" evidence="4">
    <location>
        <begin position="7"/>
        <end position="177"/>
    </location>
</feature>
<sequence length="248" mass="25546">MTDFEGKIALVTGAGSGIGEATARELHRRGAKVFLATHSQEQAERLAAEPELKGVKAAPVDVRKRESVRKLVAEAVSAFGGLHLCVNSAGITGPAGTEIADYDADVWEEVIATDLTGMFLCLKYQIPALLASGGGAIVNLSSANGVVGIPGMSAYTTAKHGVVGLTRTAALELAGRGVRVNAVAPGYVETPKVLAAGEEVLGAFRAAHPMGRMAKPGEVAELILFLLSERSAFATGGVYNLDGGYTAQ</sequence>
<dbReference type="InterPro" id="IPR020904">
    <property type="entry name" value="Sc_DH/Rdtase_CS"/>
</dbReference>
<dbReference type="AlphaFoldDB" id="A0A1H7Y9G5"/>
<evidence type="ECO:0000256" key="2">
    <source>
        <dbReference type="ARBA" id="ARBA00023002"/>
    </source>
</evidence>
<dbReference type="OrthoDB" id="5457012at2"/>
<dbReference type="Pfam" id="PF13561">
    <property type="entry name" value="adh_short_C2"/>
    <property type="match status" value="1"/>
</dbReference>
<name>A0A1H7Y9G5_STIAU</name>
<protein>
    <submittedName>
        <fullName evidence="5">NAD(P)-dependent dehydrogenase, short-chain alcohol dehydrogenase family</fullName>
    </submittedName>
</protein>
<dbReference type="PANTHER" id="PTHR24321:SF8">
    <property type="entry name" value="ESTRADIOL 17-BETA-DEHYDROGENASE 8-RELATED"/>
    <property type="match status" value="1"/>
</dbReference>
<dbReference type="FunFam" id="3.40.50.720:FF:000084">
    <property type="entry name" value="Short-chain dehydrogenase reductase"/>
    <property type="match status" value="1"/>
</dbReference>
<dbReference type="GO" id="GO:0016491">
    <property type="term" value="F:oxidoreductase activity"/>
    <property type="evidence" value="ECO:0007669"/>
    <property type="project" value="UniProtKB-KW"/>
</dbReference>
<dbReference type="CDD" id="cd05233">
    <property type="entry name" value="SDR_c"/>
    <property type="match status" value="1"/>
</dbReference>
<keyword evidence="6" id="KW-1185">Reference proteome</keyword>
<dbReference type="SMART" id="SM00822">
    <property type="entry name" value="PKS_KR"/>
    <property type="match status" value="1"/>
</dbReference>
<dbReference type="SUPFAM" id="SSF51735">
    <property type="entry name" value="NAD(P)-binding Rossmann-fold domains"/>
    <property type="match status" value="1"/>
</dbReference>
<dbReference type="PRINTS" id="PR00080">
    <property type="entry name" value="SDRFAMILY"/>
</dbReference>
<gene>
    <name evidence="5" type="ORF">SAMN05444354_116152</name>
</gene>
<proteinExistence type="inferred from homology"/>
<dbReference type="PANTHER" id="PTHR24321">
    <property type="entry name" value="DEHYDROGENASES, SHORT CHAIN"/>
    <property type="match status" value="1"/>
</dbReference>
<reference evidence="6" key="1">
    <citation type="submission" date="2016-10" db="EMBL/GenBank/DDBJ databases">
        <authorList>
            <person name="Varghese N."/>
            <person name="Submissions S."/>
        </authorList>
    </citation>
    <scope>NUCLEOTIDE SEQUENCE [LARGE SCALE GENOMIC DNA]</scope>
    <source>
        <strain evidence="6">DSM 17044</strain>
    </source>
</reference>
<accession>A0A1H7Y9G5</accession>
<dbReference type="Gene3D" id="3.40.50.720">
    <property type="entry name" value="NAD(P)-binding Rossmann-like Domain"/>
    <property type="match status" value="1"/>
</dbReference>
<evidence type="ECO:0000256" key="1">
    <source>
        <dbReference type="ARBA" id="ARBA00006484"/>
    </source>
</evidence>
<keyword evidence="2" id="KW-0560">Oxidoreductase</keyword>